<gene>
    <name evidence="1" type="ORF">LVIROSA_LOCUS28273</name>
</gene>
<reference evidence="1 2" key="1">
    <citation type="submission" date="2022-01" db="EMBL/GenBank/DDBJ databases">
        <authorList>
            <person name="Xiong W."/>
            <person name="Schranz E."/>
        </authorList>
    </citation>
    <scope>NUCLEOTIDE SEQUENCE [LARGE SCALE GENOMIC DNA]</scope>
</reference>
<dbReference type="Gene3D" id="1.10.510.10">
    <property type="entry name" value="Transferase(Phosphotransferase) domain 1"/>
    <property type="match status" value="1"/>
</dbReference>
<protein>
    <recommendedName>
        <fullName evidence="3">Protein kinase domain-containing protein</fullName>
    </recommendedName>
</protein>
<evidence type="ECO:0000313" key="1">
    <source>
        <dbReference type="EMBL" id="CAH1442274.1"/>
    </source>
</evidence>
<comment type="caution">
    <text evidence="1">The sequence shown here is derived from an EMBL/GenBank/DDBJ whole genome shotgun (WGS) entry which is preliminary data.</text>
</comment>
<name>A0AAU9NWF8_9ASTR</name>
<dbReference type="EMBL" id="CAKMRJ010005412">
    <property type="protein sequence ID" value="CAH1442274.1"/>
    <property type="molecule type" value="Genomic_DNA"/>
</dbReference>
<dbReference type="AlphaFoldDB" id="A0AAU9NWF8"/>
<organism evidence="1 2">
    <name type="scientific">Lactuca virosa</name>
    <dbReference type="NCBI Taxonomy" id="75947"/>
    <lineage>
        <taxon>Eukaryota</taxon>
        <taxon>Viridiplantae</taxon>
        <taxon>Streptophyta</taxon>
        <taxon>Embryophyta</taxon>
        <taxon>Tracheophyta</taxon>
        <taxon>Spermatophyta</taxon>
        <taxon>Magnoliopsida</taxon>
        <taxon>eudicotyledons</taxon>
        <taxon>Gunneridae</taxon>
        <taxon>Pentapetalae</taxon>
        <taxon>asterids</taxon>
        <taxon>campanulids</taxon>
        <taxon>Asterales</taxon>
        <taxon>Asteraceae</taxon>
        <taxon>Cichorioideae</taxon>
        <taxon>Cichorieae</taxon>
        <taxon>Lactucinae</taxon>
        <taxon>Lactuca</taxon>
    </lineage>
</organism>
<accession>A0AAU9NWF8</accession>
<dbReference type="InterPro" id="IPR025886">
    <property type="entry name" value="PP2-like"/>
</dbReference>
<keyword evidence="2" id="KW-1185">Reference proteome</keyword>
<sequence>MISSILIYGKTWTHYHLKSFQKIAYDCLKDQRSDRPDIDHIVIRLRQALDLQWKHENPGILNQHSQGAGEVEGTSTNRLEWKNLEHLKISSHDIGVATDNFSQTQCIGEGGYAYTNKNDKGLAPFVRQHFQKGTQKDMLDSKIMEEFDENIFTLSKGPNQDSLETFLDIAYRCLAETHKKRPKIGIVVEKLKNALQLQKNHKDNLQISLEDIKLSTNDFSNVLLRLEEALKLQDDYEIWRPKLPHDYEEIFKMSKESENYLSKKKKDLHDMLSEGILLQKGKVLFSLDDNGDRNEMISARKLLYKHRRSHKWPSGIVPKSRFHEVAEISNISNLRLQIKSKAQFLSPGVNYGVHLVFRFCGPRRSLAKRMYVNLKYKKGSETLHTHFATWREDGWMKIELCRFSNCKEDTKFEFLLESFSRCYCGSRDVYVEGIQFQAINNVKHEEIKVLKESQQSCKSDLNVYQEQQLPPTSEEVEKLSTLKEENKKKHYMLLAKEALYESSNMKLFNSINSTQFRSQEEVLELARQQVFRIKCKIESQRLSPDTEYACYLVFKLSEQCHGLRCPVIVRELSNRKKKNTRIIYFRSPSPCNVNDTDWVPVERENGWMEVNVWQFNSSNKLQDDCVSINLKLISYEGTLSGLIISSIEFRPI</sequence>
<dbReference type="Pfam" id="PF14299">
    <property type="entry name" value="PP2"/>
    <property type="match status" value="2"/>
</dbReference>
<proteinExistence type="predicted"/>
<evidence type="ECO:0000313" key="2">
    <source>
        <dbReference type="Proteomes" id="UP001157418"/>
    </source>
</evidence>
<dbReference type="PANTHER" id="PTHR32278">
    <property type="entry name" value="F-BOX DOMAIN-CONTAINING PROTEIN"/>
    <property type="match status" value="1"/>
</dbReference>
<dbReference type="Proteomes" id="UP001157418">
    <property type="component" value="Unassembled WGS sequence"/>
</dbReference>
<evidence type="ECO:0008006" key="3">
    <source>
        <dbReference type="Google" id="ProtNLM"/>
    </source>
</evidence>
<dbReference type="PANTHER" id="PTHR32278:SF149">
    <property type="entry name" value="PHLOEM PROTEIN"/>
    <property type="match status" value="1"/>
</dbReference>